<name>A0A6N7VVR8_ACIFE</name>
<protein>
    <recommendedName>
        <fullName evidence="4">Chemotaxis protein</fullName>
    </recommendedName>
</protein>
<gene>
    <name evidence="2" type="ORF">FX155_00650</name>
</gene>
<proteinExistence type="predicted"/>
<evidence type="ECO:0000313" key="3">
    <source>
        <dbReference type="Proteomes" id="UP000441455"/>
    </source>
</evidence>
<feature type="compositionally biased region" description="Basic and acidic residues" evidence="1">
    <location>
        <begin position="44"/>
        <end position="54"/>
    </location>
</feature>
<sequence>MIPLLLGAAALVIGGKGVKKTVSAVSKMNDAKDMAHRYERRSKRAEEKREKAREQAGTAIGQLGETKMNILTGSLQTFVKEFRRIKNVDFRNSVGLEELRDFRPDSPALKEIAAASQKALEFSTGAVEGGLAGGAMALGAYGAVGALATASTGTAIAGLSGAAATNATLAWLGGGSLAAGGLGIAGGTAVLGGIVAAPALMVAGIFLENKADEAMDQARAYREEVREFEERCDSNIALMDAIRTRGDQIRSLLDTLEGHFAASLEQLQAVLRHSGTDWRKYTPEEKQQVGKAALLAKTLKIVLDTPLLREDGTLTPESEKMLAQGLDHVSLQ</sequence>
<comment type="caution">
    <text evidence="2">The sequence shown here is derived from an EMBL/GenBank/DDBJ whole genome shotgun (WGS) entry which is preliminary data.</text>
</comment>
<evidence type="ECO:0008006" key="4">
    <source>
        <dbReference type="Google" id="ProtNLM"/>
    </source>
</evidence>
<organism evidence="2 3">
    <name type="scientific">Acidaminococcus fermentans</name>
    <dbReference type="NCBI Taxonomy" id="905"/>
    <lineage>
        <taxon>Bacteria</taxon>
        <taxon>Bacillati</taxon>
        <taxon>Bacillota</taxon>
        <taxon>Negativicutes</taxon>
        <taxon>Acidaminococcales</taxon>
        <taxon>Acidaminococcaceae</taxon>
        <taxon>Acidaminococcus</taxon>
    </lineage>
</organism>
<evidence type="ECO:0000313" key="2">
    <source>
        <dbReference type="EMBL" id="MSS81135.1"/>
    </source>
</evidence>
<accession>A0A6N7VVR8</accession>
<dbReference type="RefSeq" id="WP_154487326.1">
    <property type="nucleotide sequence ID" value="NZ_VULN01000001.1"/>
</dbReference>
<feature type="region of interest" description="Disordered" evidence="1">
    <location>
        <begin position="35"/>
        <end position="59"/>
    </location>
</feature>
<reference evidence="2 3" key="1">
    <citation type="submission" date="2019-08" db="EMBL/GenBank/DDBJ databases">
        <title>In-depth cultivation of the pig gut microbiome towards novel bacterial diversity and tailored functional studies.</title>
        <authorList>
            <person name="Wylensek D."/>
            <person name="Hitch T.C.A."/>
            <person name="Clavel T."/>
        </authorList>
    </citation>
    <scope>NUCLEOTIDE SEQUENCE [LARGE SCALE GENOMIC DNA]</scope>
    <source>
        <strain evidence="2 3">WCA-389-WT-5B</strain>
    </source>
</reference>
<dbReference type="Proteomes" id="UP000441455">
    <property type="component" value="Unassembled WGS sequence"/>
</dbReference>
<dbReference type="EMBL" id="VULN01000001">
    <property type="protein sequence ID" value="MSS81135.1"/>
    <property type="molecule type" value="Genomic_DNA"/>
</dbReference>
<dbReference type="OrthoDB" id="3231145at2"/>
<evidence type="ECO:0000256" key="1">
    <source>
        <dbReference type="SAM" id="MobiDB-lite"/>
    </source>
</evidence>
<dbReference type="AlphaFoldDB" id="A0A6N7VVR8"/>